<sequence>MKPEERKQLDRMFNPRGLALFGGINTPISFGQLILLSQIRYGFKGRLYPISPAGGEVAGLRIYKSLAEVEGPVDLASVSVPARAVPGILTDCLNNGVAGVQIHSSGFAETAEEEGVALEAEIVRIAAKGVKVVGPNCFGIHAPRGGITLLPGFDFSREPGPVAMISQSGGVATDFGYEAPCLGIGLSKVISFGNGCDLDA</sequence>
<dbReference type="Pfam" id="PF13607">
    <property type="entry name" value="Succ_CoA_lig"/>
    <property type="match status" value="1"/>
</dbReference>
<dbReference type="InterPro" id="IPR032875">
    <property type="entry name" value="Succ_CoA_lig_flav_dom"/>
</dbReference>
<evidence type="ECO:0000313" key="7">
    <source>
        <dbReference type="Proteomes" id="UP000650524"/>
    </source>
</evidence>
<protein>
    <submittedName>
        <fullName evidence="6">CoA-binding protein</fullName>
    </submittedName>
</protein>
<reference evidence="6 7" key="1">
    <citation type="submission" date="2020-08" db="EMBL/GenBank/DDBJ databases">
        <title>Bridging the membrane lipid divide: bacteria of the FCB group superphylum have the potential to synthesize archaeal ether lipids.</title>
        <authorList>
            <person name="Villanueva L."/>
            <person name="Von Meijenfeldt F.A.B."/>
            <person name="Westbye A.B."/>
            <person name="Yadav S."/>
            <person name="Hopmans E.C."/>
            <person name="Dutilh B.E."/>
            <person name="Sinninghe Damste J.S."/>
        </authorList>
    </citation>
    <scope>NUCLEOTIDE SEQUENCE [LARGE SCALE GENOMIC DNA]</scope>
    <source>
        <strain evidence="6">NIOZ-UU27</strain>
    </source>
</reference>
<dbReference type="InterPro" id="IPR003781">
    <property type="entry name" value="CoA-bd"/>
</dbReference>
<keyword evidence="2" id="KW-0547">Nucleotide-binding</keyword>
<gene>
    <name evidence="6" type="ORF">H8E19_10790</name>
</gene>
<keyword evidence="1" id="KW-0436">Ligase</keyword>
<dbReference type="Gene3D" id="3.40.50.261">
    <property type="entry name" value="Succinyl-CoA synthetase domains"/>
    <property type="match status" value="1"/>
</dbReference>
<comment type="caution">
    <text evidence="6">The sequence shown here is derived from an EMBL/GenBank/DDBJ whole genome shotgun (WGS) entry which is preliminary data.</text>
</comment>
<dbReference type="GO" id="GO:0016874">
    <property type="term" value="F:ligase activity"/>
    <property type="evidence" value="ECO:0007669"/>
    <property type="project" value="UniProtKB-KW"/>
</dbReference>
<dbReference type="Proteomes" id="UP000650524">
    <property type="component" value="Unassembled WGS sequence"/>
</dbReference>
<dbReference type="PANTHER" id="PTHR43334:SF1">
    <property type="entry name" value="3-HYDROXYPROPIONATE--COA LIGASE [ADP-FORMING]"/>
    <property type="match status" value="1"/>
</dbReference>
<dbReference type="SUPFAM" id="SSF51735">
    <property type="entry name" value="NAD(P)-binding Rossmann-fold domains"/>
    <property type="match status" value="1"/>
</dbReference>
<proteinExistence type="predicted"/>
<feature type="transmembrane region" description="Helical" evidence="4">
    <location>
        <begin position="17"/>
        <end position="36"/>
    </location>
</feature>
<name>A0A8J6T813_9DELT</name>
<dbReference type="InterPro" id="IPR051538">
    <property type="entry name" value="Acyl-CoA_Synth/Transferase"/>
</dbReference>
<dbReference type="Gene3D" id="3.40.50.720">
    <property type="entry name" value="NAD(P)-binding Rossmann-like Domain"/>
    <property type="match status" value="1"/>
</dbReference>
<feature type="non-terminal residue" evidence="6">
    <location>
        <position position="200"/>
    </location>
</feature>
<accession>A0A8J6T813</accession>
<keyword evidence="4" id="KW-1133">Transmembrane helix</keyword>
<dbReference type="SUPFAM" id="SSF52210">
    <property type="entry name" value="Succinyl-CoA synthetase domains"/>
    <property type="match status" value="1"/>
</dbReference>
<keyword evidence="3" id="KW-0067">ATP-binding</keyword>
<dbReference type="Pfam" id="PF13380">
    <property type="entry name" value="CoA_binding_2"/>
    <property type="match status" value="1"/>
</dbReference>
<evidence type="ECO:0000256" key="1">
    <source>
        <dbReference type="ARBA" id="ARBA00022598"/>
    </source>
</evidence>
<evidence type="ECO:0000313" key="6">
    <source>
        <dbReference type="EMBL" id="MBC8177879.1"/>
    </source>
</evidence>
<dbReference type="GO" id="GO:0005524">
    <property type="term" value="F:ATP binding"/>
    <property type="evidence" value="ECO:0007669"/>
    <property type="project" value="UniProtKB-KW"/>
</dbReference>
<dbReference type="PANTHER" id="PTHR43334">
    <property type="entry name" value="ACETATE--COA LIGASE [ADP-FORMING]"/>
    <property type="match status" value="1"/>
</dbReference>
<dbReference type="InterPro" id="IPR016102">
    <property type="entry name" value="Succinyl-CoA_synth-like"/>
</dbReference>
<evidence type="ECO:0000256" key="2">
    <source>
        <dbReference type="ARBA" id="ARBA00022741"/>
    </source>
</evidence>
<keyword evidence="4" id="KW-0472">Membrane</keyword>
<dbReference type="SMART" id="SM00881">
    <property type="entry name" value="CoA_binding"/>
    <property type="match status" value="1"/>
</dbReference>
<evidence type="ECO:0000259" key="5">
    <source>
        <dbReference type="SMART" id="SM00881"/>
    </source>
</evidence>
<dbReference type="AlphaFoldDB" id="A0A8J6T813"/>
<dbReference type="EMBL" id="JACNJD010000240">
    <property type="protein sequence ID" value="MBC8177879.1"/>
    <property type="molecule type" value="Genomic_DNA"/>
</dbReference>
<keyword evidence="4" id="KW-0812">Transmembrane</keyword>
<organism evidence="6 7">
    <name type="scientific">Candidatus Desulfacyla euxinica</name>
    <dbReference type="NCBI Taxonomy" id="2841693"/>
    <lineage>
        <taxon>Bacteria</taxon>
        <taxon>Deltaproteobacteria</taxon>
        <taxon>Candidatus Desulfacyla</taxon>
    </lineage>
</organism>
<evidence type="ECO:0000256" key="3">
    <source>
        <dbReference type="ARBA" id="ARBA00022840"/>
    </source>
</evidence>
<dbReference type="InterPro" id="IPR036291">
    <property type="entry name" value="NAD(P)-bd_dom_sf"/>
</dbReference>
<evidence type="ECO:0000256" key="4">
    <source>
        <dbReference type="SAM" id="Phobius"/>
    </source>
</evidence>
<feature type="domain" description="CoA-binding" evidence="5">
    <location>
        <begin position="12"/>
        <end position="107"/>
    </location>
</feature>